<evidence type="ECO:0000313" key="2">
    <source>
        <dbReference type="EMBL" id="MBF4985660.1"/>
    </source>
</evidence>
<dbReference type="EMBL" id="JADKYU010000817">
    <property type="protein sequence ID" value="MBF4985660.1"/>
    <property type="molecule type" value="Genomic_DNA"/>
</dbReference>
<protein>
    <recommendedName>
        <fullName evidence="4">Outer membrane protein beta-barrel domain-containing protein</fullName>
    </recommendedName>
</protein>
<sequence length="228" mass="26062">MKHLSFLLILASTFCFAQEEFTNNSRYQLTISYGPQYNNFVDYDQDVETVDGYILPLEGFPGEDALLQKREIGTYFNATFSLRIGGRNYLEIGHSRTLNQGVYNGIVFFPIGTRVEVRDFQLRHRNHFFKLGYKRVFNDRLSAHIGLAQVNDQRSVINIFPATGNVQIAERNYENANSAEGIAYIGAEYDLYSSGRFTIGVKSTAYFIISYGPELETFTISPSLRFNF</sequence>
<accession>A0ABS0A8J8</accession>
<evidence type="ECO:0000256" key="1">
    <source>
        <dbReference type="SAM" id="SignalP"/>
    </source>
</evidence>
<proteinExistence type="predicted"/>
<feature type="chain" id="PRO_5045755021" description="Outer membrane protein beta-barrel domain-containing protein" evidence="1">
    <location>
        <begin position="18"/>
        <end position="228"/>
    </location>
</feature>
<comment type="caution">
    <text evidence="2">The sequence shown here is derived from an EMBL/GenBank/DDBJ whole genome shotgun (WGS) entry which is preliminary data.</text>
</comment>
<gene>
    <name evidence="2" type="ORF">FNJ87_15455</name>
</gene>
<dbReference type="Proteomes" id="UP001194729">
    <property type="component" value="Unassembled WGS sequence"/>
</dbReference>
<evidence type="ECO:0008006" key="4">
    <source>
        <dbReference type="Google" id="ProtNLM"/>
    </source>
</evidence>
<keyword evidence="3" id="KW-1185">Reference proteome</keyword>
<evidence type="ECO:0000313" key="3">
    <source>
        <dbReference type="Proteomes" id="UP001194729"/>
    </source>
</evidence>
<organism evidence="2 3">
    <name type="scientific">Nonlabens mediterrranea</name>
    <dbReference type="NCBI Taxonomy" id="1419947"/>
    <lineage>
        <taxon>Bacteria</taxon>
        <taxon>Pseudomonadati</taxon>
        <taxon>Bacteroidota</taxon>
        <taxon>Flavobacteriia</taxon>
        <taxon>Flavobacteriales</taxon>
        <taxon>Flavobacteriaceae</taxon>
        <taxon>Nonlabens</taxon>
    </lineage>
</organism>
<keyword evidence="1" id="KW-0732">Signal</keyword>
<feature type="signal peptide" evidence="1">
    <location>
        <begin position="1"/>
        <end position="17"/>
    </location>
</feature>
<name>A0ABS0A8J8_9FLAO</name>
<reference evidence="2 3" key="1">
    <citation type="submission" date="2020-11" db="EMBL/GenBank/DDBJ databases">
        <title>P. mediterranea TC4 genome.</title>
        <authorList>
            <person name="Molmeret M."/>
        </authorList>
    </citation>
    <scope>NUCLEOTIDE SEQUENCE [LARGE SCALE GENOMIC DNA]</scope>
    <source>
        <strain evidence="2 3">TC4</strain>
    </source>
</reference>